<protein>
    <submittedName>
        <fullName evidence="3">Transcriptional regulator</fullName>
    </submittedName>
</protein>
<dbReference type="PANTHER" id="PTHR46558:SF11">
    <property type="entry name" value="HTH-TYPE TRANSCRIPTIONAL REGULATOR XRE"/>
    <property type="match status" value="1"/>
</dbReference>
<keyword evidence="1" id="KW-0238">DNA-binding</keyword>
<evidence type="ECO:0000313" key="4">
    <source>
        <dbReference type="Proteomes" id="UP000075193"/>
    </source>
</evidence>
<reference evidence="3 4" key="1">
    <citation type="submission" date="2016-02" db="EMBL/GenBank/DDBJ databases">
        <authorList>
            <consortium name="Pathogen Informatics"/>
        </authorList>
    </citation>
    <scope>NUCLEOTIDE SEQUENCE [LARGE SCALE GENOMIC DNA]</scope>
    <source>
        <strain evidence="3 4">LSS79</strain>
    </source>
</reference>
<dbReference type="InterPro" id="IPR001387">
    <property type="entry name" value="Cro/C1-type_HTH"/>
</dbReference>
<organism evidence="3 4">
    <name type="scientific">Streptococcus suis</name>
    <dbReference type="NCBI Taxonomy" id="1307"/>
    <lineage>
        <taxon>Bacteria</taxon>
        <taxon>Bacillati</taxon>
        <taxon>Bacillota</taxon>
        <taxon>Bacilli</taxon>
        <taxon>Lactobacillales</taxon>
        <taxon>Streptococcaceae</taxon>
        <taxon>Streptococcus</taxon>
    </lineage>
</organism>
<dbReference type="PROSITE" id="PS50943">
    <property type="entry name" value="HTH_CROC1"/>
    <property type="match status" value="1"/>
</dbReference>
<feature type="domain" description="HTH cro/C1-type" evidence="2">
    <location>
        <begin position="4"/>
        <end position="58"/>
    </location>
</feature>
<dbReference type="Pfam" id="PF01381">
    <property type="entry name" value="HTH_3"/>
    <property type="match status" value="1"/>
</dbReference>
<dbReference type="GO" id="GO:0003677">
    <property type="term" value="F:DNA binding"/>
    <property type="evidence" value="ECO:0007669"/>
    <property type="project" value="UniProtKB-KW"/>
</dbReference>
<dbReference type="CDD" id="cd00093">
    <property type="entry name" value="HTH_XRE"/>
    <property type="match status" value="1"/>
</dbReference>
<sequence>MNKLKTLRKENNLTQEELAKKIGVNLRTLQKWENGESSIRTKNAKKLAKHFGVSVGYLLGYENHKDPVLSGVSSIDEILNEYHGKLNTDGEIDLKLYNEISNKLFASMGRIAFSTKSSQEIRKVENRFFSQSVNEIKKFHPDILKLDNANFLLNQHGFLAIEQFYKAIDMLPTEERELVVNYVTLKDEDRETVAKLTKSLSEKTLSNNT</sequence>
<evidence type="ECO:0000259" key="2">
    <source>
        <dbReference type="PROSITE" id="PS50943"/>
    </source>
</evidence>
<name>A0A0Z8MUC1_STRSU</name>
<proteinExistence type="predicted"/>
<dbReference type="PANTHER" id="PTHR46558">
    <property type="entry name" value="TRACRIPTIONAL REGULATORY PROTEIN-RELATED-RELATED"/>
    <property type="match status" value="1"/>
</dbReference>
<dbReference type="InterPro" id="IPR010982">
    <property type="entry name" value="Lambda_DNA-bd_dom_sf"/>
</dbReference>
<evidence type="ECO:0000256" key="1">
    <source>
        <dbReference type="ARBA" id="ARBA00023125"/>
    </source>
</evidence>
<dbReference type="SMART" id="SM00530">
    <property type="entry name" value="HTH_XRE"/>
    <property type="match status" value="1"/>
</dbReference>
<dbReference type="Proteomes" id="UP000075193">
    <property type="component" value="Unassembled WGS sequence"/>
</dbReference>
<dbReference type="AlphaFoldDB" id="A0A0Z8MUC1"/>
<dbReference type="EMBL" id="FIIC01000035">
    <property type="protein sequence ID" value="CYW15210.1"/>
    <property type="molecule type" value="Genomic_DNA"/>
</dbReference>
<accession>A0A0Z8MUC1</accession>
<dbReference type="Gene3D" id="1.10.260.40">
    <property type="entry name" value="lambda repressor-like DNA-binding domains"/>
    <property type="match status" value="1"/>
</dbReference>
<dbReference type="SUPFAM" id="SSF47413">
    <property type="entry name" value="lambda repressor-like DNA-binding domains"/>
    <property type="match status" value="1"/>
</dbReference>
<evidence type="ECO:0000313" key="3">
    <source>
        <dbReference type="EMBL" id="CYW15210.1"/>
    </source>
</evidence>
<gene>
    <name evidence="3" type="primary">pezA_2</name>
    <name evidence="3" type="ORF">ERS132441_01951</name>
</gene>
<dbReference type="RefSeq" id="WP_052506815.1">
    <property type="nucleotide sequence ID" value="NZ_CEDF01000101.1"/>
</dbReference>